<protein>
    <submittedName>
        <fullName evidence="3">Carbohydrate esterase family 16 protein</fullName>
    </submittedName>
</protein>
<dbReference type="OrthoDB" id="1600564at2759"/>
<feature type="chain" id="PRO_5034095322" evidence="2">
    <location>
        <begin position="22"/>
        <end position="333"/>
    </location>
</feature>
<keyword evidence="4" id="KW-1185">Reference proteome</keyword>
<dbReference type="InterPro" id="IPR036514">
    <property type="entry name" value="SGNH_hydro_sf"/>
</dbReference>
<keyword evidence="1" id="KW-0378">Hydrolase</keyword>
<evidence type="ECO:0000256" key="1">
    <source>
        <dbReference type="ARBA" id="ARBA00022801"/>
    </source>
</evidence>
<dbReference type="GO" id="GO:0016788">
    <property type="term" value="F:hydrolase activity, acting on ester bonds"/>
    <property type="evidence" value="ECO:0007669"/>
    <property type="project" value="InterPro"/>
</dbReference>
<gene>
    <name evidence="3" type="ORF">JVT61DRAFT_13592</name>
</gene>
<dbReference type="EMBL" id="JAGFBS010000066">
    <property type="protein sequence ID" value="KAG6369773.1"/>
    <property type="molecule type" value="Genomic_DNA"/>
</dbReference>
<keyword evidence="2" id="KW-0732">Signal</keyword>
<proteinExistence type="predicted"/>
<comment type="caution">
    <text evidence="3">The sequence shown here is derived from an EMBL/GenBank/DDBJ whole genome shotgun (WGS) entry which is preliminary data.</text>
</comment>
<feature type="signal peptide" evidence="2">
    <location>
        <begin position="1"/>
        <end position="21"/>
    </location>
</feature>
<evidence type="ECO:0000313" key="4">
    <source>
        <dbReference type="Proteomes" id="UP000683000"/>
    </source>
</evidence>
<sequence length="333" mass="36451">MFHHGLLALAASLLSIPIASAIPWNATEYIFVFGDSYTSDGYNISAGIDSPEPGYTSSNGPNWVEFLTSTYNQTAVKTFNLAYGGATIDGALVPPYLPTVLSVVDQVSEFNEYLASKPAGAQWDSTNSLFAIWIGINDVGNSVGWVGVFHGHRWEASDVSTLGQTNITQFEFYGTLMDRLFSQVHDLYNAGARNFLFLTVPPTNRAPLFLEQGPQAADQMGTDIANYNTQLTQSVRSFRANYTDLGSVTVFDTQPIFNTLLDEWQTFGFVNVTGYCAAYENGTPTRTYQVEGCAPVSSYFWLNTLHPLFTVHNVLAKAISTALADYPATQIPT</sequence>
<accession>A0A8I3A2P9</accession>
<organism evidence="3 4">
    <name type="scientific">Boletus reticuloceps</name>
    <dbReference type="NCBI Taxonomy" id="495285"/>
    <lineage>
        <taxon>Eukaryota</taxon>
        <taxon>Fungi</taxon>
        <taxon>Dikarya</taxon>
        <taxon>Basidiomycota</taxon>
        <taxon>Agaricomycotina</taxon>
        <taxon>Agaricomycetes</taxon>
        <taxon>Agaricomycetidae</taxon>
        <taxon>Boletales</taxon>
        <taxon>Boletineae</taxon>
        <taxon>Boletaceae</taxon>
        <taxon>Boletoideae</taxon>
        <taxon>Boletus</taxon>
    </lineage>
</organism>
<dbReference type="InterPro" id="IPR051058">
    <property type="entry name" value="GDSL_Est/Lipase"/>
</dbReference>
<evidence type="ECO:0000256" key="2">
    <source>
        <dbReference type="SAM" id="SignalP"/>
    </source>
</evidence>
<evidence type="ECO:0000313" key="3">
    <source>
        <dbReference type="EMBL" id="KAG6369773.1"/>
    </source>
</evidence>
<reference evidence="3" key="1">
    <citation type="submission" date="2021-03" db="EMBL/GenBank/DDBJ databases">
        <title>Evolutionary innovations through gain and loss of genes in the ectomycorrhizal Boletales.</title>
        <authorList>
            <person name="Wu G."/>
            <person name="Miyauchi S."/>
            <person name="Morin E."/>
            <person name="Yang Z.-L."/>
            <person name="Xu J."/>
            <person name="Martin F.M."/>
        </authorList>
    </citation>
    <scope>NUCLEOTIDE SEQUENCE</scope>
    <source>
        <strain evidence="3">BR01</strain>
    </source>
</reference>
<name>A0A8I3A2P9_9AGAM</name>
<dbReference type="InterPro" id="IPR001087">
    <property type="entry name" value="GDSL"/>
</dbReference>
<dbReference type="Pfam" id="PF00657">
    <property type="entry name" value="Lipase_GDSL"/>
    <property type="match status" value="1"/>
</dbReference>
<dbReference type="Proteomes" id="UP000683000">
    <property type="component" value="Unassembled WGS sequence"/>
</dbReference>
<dbReference type="PANTHER" id="PTHR45648:SF85">
    <property type="entry name" value="A, PUTATIVE (AFU_ORTHOLOGUE AFUA_2G10760)-RELATED"/>
    <property type="match status" value="1"/>
</dbReference>
<dbReference type="AlphaFoldDB" id="A0A8I3A2P9"/>
<dbReference type="CDD" id="cd01846">
    <property type="entry name" value="fatty_acyltransferase_like"/>
    <property type="match status" value="1"/>
</dbReference>
<dbReference type="SUPFAM" id="SSF52266">
    <property type="entry name" value="SGNH hydrolase"/>
    <property type="match status" value="1"/>
</dbReference>
<dbReference type="Gene3D" id="3.40.50.1110">
    <property type="entry name" value="SGNH hydrolase"/>
    <property type="match status" value="1"/>
</dbReference>
<dbReference type="PANTHER" id="PTHR45648">
    <property type="entry name" value="GDSL LIPASE/ACYLHYDROLASE FAMILY PROTEIN (AFU_ORTHOLOGUE AFUA_4G14700)"/>
    <property type="match status" value="1"/>
</dbReference>